<dbReference type="KEGG" id="cact:HZ995_07740"/>
<dbReference type="Proteomes" id="UP000665026">
    <property type="component" value="Chromosome"/>
</dbReference>
<dbReference type="InterPro" id="IPR008893">
    <property type="entry name" value="WGR_domain"/>
</dbReference>
<feature type="domain" description="WGR" evidence="1">
    <location>
        <begin position="16"/>
        <end position="75"/>
    </location>
</feature>
<proteinExistence type="predicted"/>
<dbReference type="AlphaFoldDB" id="A0A975I8V8"/>
<dbReference type="CDD" id="cd07996">
    <property type="entry name" value="WGR_MMR_like"/>
    <property type="match status" value="1"/>
</dbReference>
<dbReference type="InterPro" id="IPR036930">
    <property type="entry name" value="WGR_dom_sf"/>
</dbReference>
<evidence type="ECO:0000259" key="1">
    <source>
        <dbReference type="Pfam" id="PF05406"/>
    </source>
</evidence>
<dbReference type="RefSeq" id="WP_209358083.1">
    <property type="nucleotide sequence ID" value="NZ_CP060010.1"/>
</dbReference>
<evidence type="ECO:0000313" key="3">
    <source>
        <dbReference type="Proteomes" id="UP000665026"/>
    </source>
</evidence>
<dbReference type="SUPFAM" id="SSF142921">
    <property type="entry name" value="WGR domain-like"/>
    <property type="match status" value="1"/>
</dbReference>
<gene>
    <name evidence="2" type="ORF">HZ995_07740</name>
</gene>
<dbReference type="Pfam" id="PF05406">
    <property type="entry name" value="WGR"/>
    <property type="match status" value="1"/>
</dbReference>
<name>A0A975I8V8_9RHOB</name>
<protein>
    <submittedName>
        <fullName evidence="2">WGR domain-containing protein</fullName>
    </submittedName>
</protein>
<organism evidence="2 3">
    <name type="scientific">Cognatishimia activa</name>
    <dbReference type="NCBI Taxonomy" id="1715691"/>
    <lineage>
        <taxon>Bacteria</taxon>
        <taxon>Pseudomonadati</taxon>
        <taxon>Pseudomonadota</taxon>
        <taxon>Alphaproteobacteria</taxon>
        <taxon>Rhodobacterales</taxon>
        <taxon>Paracoccaceae</taxon>
        <taxon>Cognatishimia</taxon>
    </lineage>
</organism>
<reference evidence="2" key="1">
    <citation type="submission" date="2020-07" db="EMBL/GenBank/DDBJ databases">
        <title>Genome sequences of bacteria associated with the marine, planktonic diatom Thalassiosira profunda strain ECT2AJA-044.</title>
        <authorList>
            <person name="Gargas C.B."/>
            <person name="Roberts W.R."/>
            <person name="Alverson A.J."/>
        </authorList>
    </citation>
    <scope>NUCLEOTIDE SEQUENCE</scope>
    <source>
        <strain evidence="2">ECT2AJA-044</strain>
    </source>
</reference>
<accession>A0A975I8V8</accession>
<dbReference type="InterPro" id="IPR049809">
    <property type="entry name" value="YehF/YfeS-like_WGR"/>
</dbReference>
<dbReference type="EMBL" id="CP060010">
    <property type="protein sequence ID" value="QTN37375.1"/>
    <property type="molecule type" value="Genomic_DNA"/>
</dbReference>
<sequence length="81" mass="9311">MAECFLYRHLPSSPPRFYRVEIAYDLFDDVAVICEWGVVGGLKHRTSQSFANLREASQLADGLREDAVQRGYQEDALSWQM</sequence>
<evidence type="ECO:0000313" key="2">
    <source>
        <dbReference type="EMBL" id="QTN37375.1"/>
    </source>
</evidence>